<evidence type="ECO:0000256" key="4">
    <source>
        <dbReference type="ARBA" id="ARBA00023125"/>
    </source>
</evidence>
<dbReference type="GO" id="GO:0000981">
    <property type="term" value="F:DNA-binding transcription factor activity, RNA polymerase II-specific"/>
    <property type="evidence" value="ECO:0007669"/>
    <property type="project" value="TreeGrafter"/>
</dbReference>
<name>A0A6A0H9D9_HYAAZ</name>
<dbReference type="GeneID" id="108674950"/>
<dbReference type="SMART" id="SM00301">
    <property type="entry name" value="DM"/>
    <property type="match status" value="1"/>
</dbReference>
<evidence type="ECO:0000256" key="7">
    <source>
        <dbReference type="SAM" id="MobiDB-lite"/>
    </source>
</evidence>
<reference evidence="9" key="2">
    <citation type="journal article" date="2018" name="Environ. Sci. Technol.">
        <title>The Toxicogenome of Hyalella azteca: A Model for Sediment Ecotoxicology and Evolutionary Toxicology.</title>
        <authorList>
            <person name="Poynton H.C."/>
            <person name="Hasenbein S."/>
            <person name="Benoit J.B."/>
            <person name="Sepulveda M.S."/>
            <person name="Poelchau M.F."/>
            <person name="Hughes D.S.T."/>
            <person name="Murali S.C."/>
            <person name="Chen S."/>
            <person name="Glastad K.M."/>
            <person name="Goodisman M.A.D."/>
            <person name="Werren J.H."/>
            <person name="Vineis J.H."/>
            <person name="Bowen J.L."/>
            <person name="Friedrich M."/>
            <person name="Jones J."/>
            <person name="Robertson H.M."/>
            <person name="Feyereisen R."/>
            <person name="Mechler-Hickson A."/>
            <person name="Mathers N."/>
            <person name="Lee C.E."/>
            <person name="Colbourne J.K."/>
            <person name="Biales A."/>
            <person name="Johnston J.S."/>
            <person name="Wellborn G.A."/>
            <person name="Rosendale A.J."/>
            <person name="Cridge A.G."/>
            <person name="Munoz-Torres M.C."/>
            <person name="Bain P.A."/>
            <person name="Manny A.R."/>
            <person name="Major K.M."/>
            <person name="Lambert F.N."/>
            <person name="Vulpe C.D."/>
            <person name="Tuck P."/>
            <person name="Blalock B.J."/>
            <person name="Lin Y.Y."/>
            <person name="Smith M.E."/>
            <person name="Ochoa-Acuna H."/>
            <person name="Chen M.M."/>
            <person name="Childers C.P."/>
            <person name="Qu J."/>
            <person name="Dugan S."/>
            <person name="Lee S.L."/>
            <person name="Chao H."/>
            <person name="Dinh H."/>
            <person name="Han Y."/>
            <person name="Doddapaneni H."/>
            <person name="Worley K.C."/>
            <person name="Muzny D.M."/>
            <person name="Gibbs R.A."/>
            <person name="Richards S."/>
        </authorList>
    </citation>
    <scope>NUCLEOTIDE SEQUENCE</scope>
    <source>
        <strain evidence="9">HAZT.00-mixed</strain>
        <tissue evidence="9">Whole organism</tissue>
    </source>
</reference>
<evidence type="ECO:0000313" key="9">
    <source>
        <dbReference type="EMBL" id="KAA0201831.1"/>
    </source>
</evidence>
<dbReference type="EMBL" id="JQDR03004930">
    <property type="protein sequence ID" value="KAA0201831.1"/>
    <property type="molecule type" value="Genomic_DNA"/>
</dbReference>
<keyword evidence="3 6" id="KW-0862">Zinc</keyword>
<dbReference type="PANTHER" id="PTHR12322:SF118">
    <property type="entry name" value="DM DOMAIN-CONTAINING PROTEIN"/>
    <property type="match status" value="1"/>
</dbReference>
<evidence type="ECO:0000313" key="11">
    <source>
        <dbReference type="RefSeq" id="XP_018018428.1"/>
    </source>
</evidence>
<dbReference type="OrthoDB" id="6162476at2759"/>
<proteinExistence type="inferred from homology"/>
<keyword evidence="2 6" id="KW-0479">Metal-binding</keyword>
<dbReference type="FunFam" id="4.10.1040.10:FF:000001">
    <property type="entry name" value="doublesex- and mab-3-related transcription factor 1"/>
    <property type="match status" value="1"/>
</dbReference>
<feature type="compositionally biased region" description="Polar residues" evidence="7">
    <location>
        <begin position="1"/>
        <end position="27"/>
    </location>
</feature>
<dbReference type="OMA" id="MANQEPP"/>
<feature type="DNA-binding region" description="DM" evidence="6">
    <location>
        <begin position="53"/>
        <end position="100"/>
    </location>
</feature>
<evidence type="ECO:0000313" key="10">
    <source>
        <dbReference type="Proteomes" id="UP000694843"/>
    </source>
</evidence>
<feature type="compositionally biased region" description="Polar residues" evidence="7">
    <location>
        <begin position="155"/>
        <end position="167"/>
    </location>
</feature>
<organism evidence="9">
    <name type="scientific">Hyalella azteca</name>
    <name type="common">Amphipod</name>
    <dbReference type="NCBI Taxonomy" id="294128"/>
    <lineage>
        <taxon>Eukaryota</taxon>
        <taxon>Metazoa</taxon>
        <taxon>Ecdysozoa</taxon>
        <taxon>Arthropoda</taxon>
        <taxon>Crustacea</taxon>
        <taxon>Multicrustacea</taxon>
        <taxon>Malacostraca</taxon>
        <taxon>Eumalacostraca</taxon>
        <taxon>Peracarida</taxon>
        <taxon>Amphipoda</taxon>
        <taxon>Senticaudata</taxon>
        <taxon>Talitrida</taxon>
        <taxon>Talitroidea</taxon>
        <taxon>Hyalellidae</taxon>
        <taxon>Hyalella</taxon>
    </lineage>
</organism>
<keyword evidence="5 6" id="KW-0539">Nucleus</keyword>
<dbReference type="Proteomes" id="UP000711488">
    <property type="component" value="Unassembled WGS sequence"/>
</dbReference>
<dbReference type="GO" id="GO:0007548">
    <property type="term" value="P:sex differentiation"/>
    <property type="evidence" value="ECO:0007669"/>
    <property type="project" value="TreeGrafter"/>
</dbReference>
<reference evidence="11" key="4">
    <citation type="submission" date="2025-04" db="UniProtKB">
        <authorList>
            <consortium name="RefSeq"/>
        </authorList>
    </citation>
    <scope>IDENTIFICATION</scope>
    <source>
        <tissue evidence="11">Whole organism</tissue>
    </source>
</reference>
<feature type="compositionally biased region" description="Low complexity" evidence="7">
    <location>
        <begin position="28"/>
        <end position="40"/>
    </location>
</feature>
<dbReference type="Gene3D" id="4.10.1040.10">
    <property type="entry name" value="DM DNA-binding domain"/>
    <property type="match status" value="1"/>
</dbReference>
<dbReference type="PANTHER" id="PTHR12322">
    <property type="entry name" value="DOUBLESEX AND MAB-3 RELATED TRANSCRIPTION FACTOR DMRT"/>
    <property type="match status" value="1"/>
</dbReference>
<accession>A0A6A0H9D9</accession>
<comment type="subcellular location">
    <subcellularLocation>
        <location evidence="6">Nucleus</location>
    </subcellularLocation>
</comment>
<dbReference type="SUPFAM" id="SSF82927">
    <property type="entry name" value="Cysteine-rich DNA binding domain, (DM domain)"/>
    <property type="match status" value="1"/>
</dbReference>
<feature type="domain" description="DM" evidence="8">
    <location>
        <begin position="53"/>
        <end position="100"/>
    </location>
</feature>
<reference evidence="9" key="3">
    <citation type="submission" date="2019-06" db="EMBL/GenBank/DDBJ databases">
        <authorList>
            <person name="Poynton C."/>
            <person name="Hasenbein S."/>
            <person name="Benoit J.B."/>
            <person name="Sepulveda M.S."/>
            <person name="Poelchau M.F."/>
            <person name="Murali S.C."/>
            <person name="Chen S."/>
            <person name="Glastad K.M."/>
            <person name="Werren J.H."/>
            <person name="Vineis J.H."/>
            <person name="Bowen J.L."/>
            <person name="Friedrich M."/>
            <person name="Jones J."/>
            <person name="Robertson H.M."/>
            <person name="Feyereisen R."/>
            <person name="Mechler-Hickson A."/>
            <person name="Mathers N."/>
            <person name="Lee C.E."/>
            <person name="Colbourne J.K."/>
            <person name="Biales A."/>
            <person name="Johnston J.S."/>
            <person name="Wellborn G.A."/>
            <person name="Rosendale A.J."/>
            <person name="Cridge A.G."/>
            <person name="Munoz-Torres M.C."/>
            <person name="Bain P.A."/>
            <person name="Manny A.R."/>
            <person name="Major K.M."/>
            <person name="Lambert F.N."/>
            <person name="Vulpe C.D."/>
            <person name="Tuck P."/>
            <person name="Blalock B.J."/>
            <person name="Lin Y.-Y."/>
            <person name="Smith M.E."/>
            <person name="Ochoa-Acuna H."/>
            <person name="Chen M.-J.M."/>
            <person name="Childers C.P."/>
            <person name="Qu J."/>
            <person name="Dugan S."/>
            <person name="Lee S.L."/>
            <person name="Chao H."/>
            <person name="Dinh H."/>
            <person name="Han Y."/>
            <person name="Doddapaneni H."/>
            <person name="Worley K.C."/>
            <person name="Muzny D.M."/>
            <person name="Gibbs R.A."/>
            <person name="Richards S."/>
        </authorList>
    </citation>
    <scope>NUCLEOTIDE SEQUENCE</scope>
    <source>
        <strain evidence="9">HAZT.00-mixed</strain>
        <tissue evidence="9">Whole organism</tissue>
    </source>
</reference>
<dbReference type="InterPro" id="IPR005173">
    <property type="entry name" value="DMA"/>
</dbReference>
<keyword evidence="4 6" id="KW-0238">DNA-binding</keyword>
<feature type="compositionally biased region" description="Polar residues" evidence="7">
    <location>
        <begin position="194"/>
        <end position="221"/>
    </location>
</feature>
<gene>
    <name evidence="11" type="primary">LOC108674950</name>
    <name evidence="9" type="ORF">HAZT_HAZT001860</name>
</gene>
<dbReference type="Proteomes" id="UP000694843">
    <property type="component" value="Unplaced"/>
</dbReference>
<dbReference type="KEGG" id="hazt:108674950"/>
<sequence length="456" mass="49440">MDTSNPSMTSPSLAQMNNMRSSTTVTMSSLSCSPLPSSSPYPQNEKGGRKPKCARCRNHGMISWLKGHKRHCKFKDCTCVRCNLIAERQRVMAAQVALKRQQAAEDALALTFRVAATGSSYNFLPPGPIFGLPVTEPSQHTEIDKEAPVEVLDCSHSSGSSENSAMANQEPPTPSEGDLDNPQLCSANDLVSPEGNSSTTVSRSDVFNSKTNISPPSVSETGKTEETLFDARTCTAGVTVAKQSSLQERAYLEEEPEKKNDFPGVEVLSKIFPNERPGVLSLVLEGCNGDLLRAVEHILSVSDHSKRDSMRPSVNLSCSDAQTPAEVTFPSRPSLGGLKSAFSPLPFHNILPPGSHQHPIFTSRPALLQDHILHRNISAHSSLLPINAHYPSVIPPMFLPPLSLTTRPYVDNSIPETPQALDYAARFEFLSRSEFGRLRGAVPDVRLQSPSADDSG</sequence>
<keyword evidence="10" id="KW-1185">Reference proteome</keyword>
<dbReference type="AlphaFoldDB" id="A0A6A0H9D9"/>
<dbReference type="Pfam" id="PF00751">
    <property type="entry name" value="DM"/>
    <property type="match status" value="1"/>
</dbReference>
<evidence type="ECO:0000256" key="1">
    <source>
        <dbReference type="ARBA" id="ARBA00006834"/>
    </source>
</evidence>
<evidence type="ECO:0000256" key="5">
    <source>
        <dbReference type="ARBA" id="ARBA00023242"/>
    </source>
</evidence>
<evidence type="ECO:0000259" key="8">
    <source>
        <dbReference type="PROSITE" id="PS50809"/>
    </source>
</evidence>
<dbReference type="GO" id="GO:0000978">
    <property type="term" value="F:RNA polymerase II cis-regulatory region sequence-specific DNA binding"/>
    <property type="evidence" value="ECO:0007669"/>
    <property type="project" value="TreeGrafter"/>
</dbReference>
<reference evidence="9" key="1">
    <citation type="submission" date="2014-08" db="EMBL/GenBank/DDBJ databases">
        <authorList>
            <person name="Murali S."/>
            <person name="Richards S."/>
            <person name="Bandaranaike D."/>
            <person name="Bellair M."/>
            <person name="Blankenburg K."/>
            <person name="Chao H."/>
            <person name="Dinh H."/>
            <person name="Doddapaneni H."/>
            <person name="Dugan-Rocha S."/>
            <person name="Elkadiri S."/>
            <person name="Gnanaolivu R."/>
            <person name="Hughes D."/>
            <person name="Lee S."/>
            <person name="Li M."/>
            <person name="Ming W."/>
            <person name="Munidasa M."/>
            <person name="Muniz J."/>
            <person name="Nguyen L."/>
            <person name="Osuji N."/>
            <person name="Pu L.-L."/>
            <person name="Puazo M."/>
            <person name="Skinner E."/>
            <person name="Qu C."/>
            <person name="Quiroz J."/>
            <person name="Raj R."/>
            <person name="Weissenberger G."/>
            <person name="Xin Y."/>
            <person name="Zou X."/>
            <person name="Han Y."/>
            <person name="Worley K."/>
            <person name="Muzny D."/>
            <person name="Gibbs R."/>
        </authorList>
    </citation>
    <scope>NUCLEOTIDE SEQUENCE</scope>
    <source>
        <strain evidence="9">HAZT.00-mixed</strain>
        <tissue evidence="9">Whole organism</tissue>
    </source>
</reference>
<feature type="region of interest" description="Disordered" evidence="7">
    <location>
        <begin position="1"/>
        <end position="52"/>
    </location>
</feature>
<dbReference type="Pfam" id="PF03474">
    <property type="entry name" value="DMA"/>
    <property type="match status" value="1"/>
</dbReference>
<dbReference type="RefSeq" id="XP_018018428.1">
    <property type="nucleotide sequence ID" value="XM_018162939.2"/>
</dbReference>
<evidence type="ECO:0000256" key="2">
    <source>
        <dbReference type="ARBA" id="ARBA00022723"/>
    </source>
</evidence>
<comment type="similarity">
    <text evidence="1">Belongs to the DMRT family.</text>
</comment>
<dbReference type="SUPFAM" id="SSF46934">
    <property type="entry name" value="UBA-like"/>
    <property type="match status" value="1"/>
</dbReference>
<dbReference type="InterPro" id="IPR001275">
    <property type="entry name" value="DM_DNA-bd"/>
</dbReference>
<dbReference type="PROSITE" id="PS40000">
    <property type="entry name" value="DM_1"/>
    <property type="match status" value="1"/>
</dbReference>
<dbReference type="InterPro" id="IPR026607">
    <property type="entry name" value="DMRT"/>
</dbReference>
<dbReference type="GO" id="GO:0005634">
    <property type="term" value="C:nucleus"/>
    <property type="evidence" value="ECO:0007669"/>
    <property type="project" value="UniProtKB-SubCell"/>
</dbReference>
<dbReference type="InterPro" id="IPR009060">
    <property type="entry name" value="UBA-like_sf"/>
</dbReference>
<dbReference type="GO" id="GO:0046872">
    <property type="term" value="F:metal ion binding"/>
    <property type="evidence" value="ECO:0007669"/>
    <property type="project" value="UniProtKB-KW"/>
</dbReference>
<feature type="region of interest" description="Disordered" evidence="7">
    <location>
        <begin position="152"/>
        <end position="225"/>
    </location>
</feature>
<dbReference type="PROSITE" id="PS50809">
    <property type="entry name" value="DM_2"/>
    <property type="match status" value="1"/>
</dbReference>
<evidence type="ECO:0000256" key="6">
    <source>
        <dbReference type="PROSITE-ProRule" id="PRU00070"/>
    </source>
</evidence>
<evidence type="ECO:0000256" key="3">
    <source>
        <dbReference type="ARBA" id="ARBA00022833"/>
    </source>
</evidence>
<dbReference type="InterPro" id="IPR036407">
    <property type="entry name" value="DM_DNA-bd_sf"/>
</dbReference>
<protein>
    <submittedName>
        <fullName evidence="11">Doublesex and mab-3 related transcription factor 3, truncated</fullName>
    </submittedName>
</protein>